<name>A0A9P3C5Y0_ASPVI</name>
<protein>
    <submittedName>
        <fullName evidence="9">Acetyltransferase pyr8</fullName>
    </submittedName>
</protein>
<evidence type="ECO:0000256" key="4">
    <source>
        <dbReference type="ARBA" id="ARBA00022692"/>
    </source>
</evidence>
<evidence type="ECO:0000256" key="7">
    <source>
        <dbReference type="SAM" id="Phobius"/>
    </source>
</evidence>
<keyword evidence="6 7" id="KW-0472">Membrane</keyword>
<organism evidence="9 10">
    <name type="scientific">Aspergillus viridinutans</name>
    <dbReference type="NCBI Taxonomy" id="75553"/>
    <lineage>
        <taxon>Eukaryota</taxon>
        <taxon>Fungi</taxon>
        <taxon>Dikarya</taxon>
        <taxon>Ascomycota</taxon>
        <taxon>Pezizomycotina</taxon>
        <taxon>Eurotiomycetes</taxon>
        <taxon>Eurotiomycetidae</taxon>
        <taxon>Eurotiales</taxon>
        <taxon>Aspergillaceae</taxon>
        <taxon>Aspergillus</taxon>
        <taxon>Aspergillus subgen. Fumigati</taxon>
    </lineage>
</organism>
<keyword evidence="5 7" id="KW-1133">Transmembrane helix</keyword>
<evidence type="ECO:0000256" key="3">
    <source>
        <dbReference type="ARBA" id="ARBA00022679"/>
    </source>
</evidence>
<proteinExistence type="inferred from homology"/>
<evidence type="ECO:0000313" key="9">
    <source>
        <dbReference type="EMBL" id="GIK05776.1"/>
    </source>
</evidence>
<evidence type="ECO:0000256" key="6">
    <source>
        <dbReference type="ARBA" id="ARBA00023136"/>
    </source>
</evidence>
<feature type="transmembrane region" description="Helical" evidence="7">
    <location>
        <begin position="300"/>
        <end position="319"/>
    </location>
</feature>
<accession>A0A9P3C5Y0</accession>
<dbReference type="GO" id="GO:0016020">
    <property type="term" value="C:membrane"/>
    <property type="evidence" value="ECO:0007669"/>
    <property type="project" value="UniProtKB-SubCell"/>
</dbReference>
<evidence type="ECO:0000256" key="5">
    <source>
        <dbReference type="ARBA" id="ARBA00022989"/>
    </source>
</evidence>
<keyword evidence="10" id="KW-1185">Reference proteome</keyword>
<keyword evidence="4 7" id="KW-0812">Transmembrane</keyword>
<sequence length="429" mass="48577">MDDLVLSPDPVWLNIAHALVLYLALTLPTAFVIITTQKSPSVRRAWATCVLYILYRFSLQVPSLSTSHFLKGVAGGEAALAALQSLNLLLITNLDETELVHAKLYSPSASLPSRLLRTWALLLNFRGVGTAWEVKNVPQHPAYLRQRLSRKRYVLRESVIIVWQYLLLDVIYMSIRDTSPEDVARSFGHGLEFKYFDATFEQWMGRISTGIFAWLVPCRVCIDIVPRIYFLILVVLGISSPNSCRPGFGRLRDAYTIRGFWGTFWQQFFRWPLTSVSTYLARDVLRLPSHSLLERYTNLFFSFFTSGVLHLICDSMLGVPPSGSGALMFFCSLPLGIMIEDGVEAIWSRVTGPNEGVVPFWHRLVGFLWVGLWMSLTSPWYLYPSARKHPHEHWMVPVGVVERIGLGAAQKILLGYGLLLYWGVGGEVF</sequence>
<dbReference type="InterPro" id="IPR044851">
    <property type="entry name" value="Wax_synthase"/>
</dbReference>
<dbReference type="Pfam" id="PF13813">
    <property type="entry name" value="MBOAT_2"/>
    <property type="match status" value="1"/>
</dbReference>
<dbReference type="GO" id="GO:0006629">
    <property type="term" value="P:lipid metabolic process"/>
    <property type="evidence" value="ECO:0007669"/>
    <property type="project" value="InterPro"/>
</dbReference>
<dbReference type="EMBL" id="BOPL01000009">
    <property type="protein sequence ID" value="GIK05776.1"/>
    <property type="molecule type" value="Genomic_DNA"/>
</dbReference>
<evidence type="ECO:0000256" key="1">
    <source>
        <dbReference type="ARBA" id="ARBA00004141"/>
    </source>
</evidence>
<dbReference type="PANTHER" id="PTHR31595">
    <property type="entry name" value="LONG-CHAIN-ALCOHOL O-FATTY-ACYLTRANSFERASE 3-RELATED"/>
    <property type="match status" value="1"/>
</dbReference>
<feature type="transmembrane region" description="Helical" evidence="7">
    <location>
        <begin position="153"/>
        <end position="175"/>
    </location>
</feature>
<dbReference type="RefSeq" id="XP_043128962.1">
    <property type="nucleotide sequence ID" value="XM_043273027.1"/>
</dbReference>
<dbReference type="GO" id="GO:0008374">
    <property type="term" value="F:O-acyltransferase activity"/>
    <property type="evidence" value="ECO:0007669"/>
    <property type="project" value="InterPro"/>
</dbReference>
<comment type="caution">
    <text evidence="9">The sequence shown here is derived from an EMBL/GenBank/DDBJ whole genome shotgun (WGS) entry which is preliminary data.</text>
</comment>
<feature type="domain" description="Wax synthase" evidence="8">
    <location>
        <begin position="245"/>
        <end position="331"/>
    </location>
</feature>
<comment type="subcellular location">
    <subcellularLocation>
        <location evidence="1">Membrane</location>
        <topology evidence="1">Multi-pass membrane protein</topology>
    </subcellularLocation>
</comment>
<feature type="transmembrane region" description="Helical" evidence="7">
    <location>
        <begin position="12"/>
        <end position="34"/>
    </location>
</feature>
<comment type="similarity">
    <text evidence="2">Belongs to the wax synthase family.</text>
</comment>
<feature type="transmembrane region" description="Helical" evidence="7">
    <location>
        <begin position="211"/>
        <end position="238"/>
    </location>
</feature>
<feature type="transmembrane region" description="Helical" evidence="7">
    <location>
        <begin position="404"/>
        <end position="424"/>
    </location>
</feature>
<keyword evidence="3" id="KW-0808">Transferase</keyword>
<dbReference type="PANTHER" id="PTHR31595:SF27">
    <property type="entry name" value="WAX SYNTHASE DOMAIN-CONTAINING PROTEIN-RELATED"/>
    <property type="match status" value="1"/>
</dbReference>
<evidence type="ECO:0000256" key="2">
    <source>
        <dbReference type="ARBA" id="ARBA00007282"/>
    </source>
</evidence>
<gene>
    <name evidence="9" type="ORF">Aspvir_009889</name>
</gene>
<dbReference type="InterPro" id="IPR032805">
    <property type="entry name" value="Wax_synthase_dom"/>
</dbReference>
<reference evidence="9 10" key="1">
    <citation type="submission" date="2021-02" db="EMBL/GenBank/DDBJ databases">
        <title>Pan-genome distribution and transcriptional activeness of fungal secondary metabolism genes in Aspergillus section Fumigati.</title>
        <authorList>
            <person name="Takahashi H."/>
            <person name="Umemura M."/>
            <person name="Ninomiya A."/>
            <person name="Kusuya Y."/>
            <person name="Urayama S."/>
            <person name="Shimizu M."/>
            <person name="Watanabe A."/>
            <person name="Kamei K."/>
            <person name="Yaguchi T."/>
            <person name="Hagiwara D."/>
        </authorList>
    </citation>
    <scope>NUCLEOTIDE SEQUENCE [LARGE SCALE GENOMIC DNA]</scope>
    <source>
        <strain evidence="9 10">IFM 47045</strain>
    </source>
</reference>
<dbReference type="GeneID" id="66937871"/>
<dbReference type="Proteomes" id="UP000710440">
    <property type="component" value="Unassembled WGS sequence"/>
</dbReference>
<feature type="transmembrane region" description="Helical" evidence="7">
    <location>
        <begin position="360"/>
        <end position="383"/>
    </location>
</feature>
<evidence type="ECO:0000259" key="8">
    <source>
        <dbReference type="Pfam" id="PF13813"/>
    </source>
</evidence>
<evidence type="ECO:0000313" key="10">
    <source>
        <dbReference type="Proteomes" id="UP000710440"/>
    </source>
</evidence>
<dbReference type="AlphaFoldDB" id="A0A9P3C5Y0"/>
<dbReference type="OrthoDB" id="1077582at2759"/>